<accession>A0A915L9T9</accession>
<name>A0A915L9T9_ROMCU</name>
<protein>
    <submittedName>
        <fullName evidence="2">Uncharacterized protein</fullName>
    </submittedName>
</protein>
<dbReference type="AlphaFoldDB" id="A0A915L9T9"/>
<keyword evidence="1" id="KW-1185">Reference proteome</keyword>
<proteinExistence type="predicted"/>
<dbReference type="Proteomes" id="UP000887565">
    <property type="component" value="Unplaced"/>
</dbReference>
<sequence length="94" mass="10609">MYIEKGLSSISLAPLPTLHRNQTACSSDAEFRPAKGLFILAFSDGTTRNGMQSFGGYRRSLSTNLHYTFRSEVDFHTERFKLLTIRSVGKGKYK</sequence>
<evidence type="ECO:0000313" key="2">
    <source>
        <dbReference type="WBParaSite" id="nRc.2.0.1.t47824-RA"/>
    </source>
</evidence>
<dbReference type="WBParaSite" id="nRc.2.0.1.t47824-RA">
    <property type="protein sequence ID" value="nRc.2.0.1.t47824-RA"/>
    <property type="gene ID" value="nRc.2.0.1.g47824"/>
</dbReference>
<evidence type="ECO:0000313" key="1">
    <source>
        <dbReference type="Proteomes" id="UP000887565"/>
    </source>
</evidence>
<organism evidence="1 2">
    <name type="scientific">Romanomermis culicivorax</name>
    <name type="common">Nematode worm</name>
    <dbReference type="NCBI Taxonomy" id="13658"/>
    <lineage>
        <taxon>Eukaryota</taxon>
        <taxon>Metazoa</taxon>
        <taxon>Ecdysozoa</taxon>
        <taxon>Nematoda</taxon>
        <taxon>Enoplea</taxon>
        <taxon>Dorylaimia</taxon>
        <taxon>Mermithida</taxon>
        <taxon>Mermithoidea</taxon>
        <taxon>Mermithidae</taxon>
        <taxon>Romanomermis</taxon>
    </lineage>
</organism>
<reference evidence="2" key="1">
    <citation type="submission" date="2022-11" db="UniProtKB">
        <authorList>
            <consortium name="WormBaseParasite"/>
        </authorList>
    </citation>
    <scope>IDENTIFICATION</scope>
</reference>